<evidence type="ECO:0000256" key="1">
    <source>
        <dbReference type="SAM" id="Phobius"/>
    </source>
</evidence>
<dbReference type="AlphaFoldDB" id="A0A251RS58"/>
<reference evidence="2" key="3">
    <citation type="submission" date="2020-06" db="EMBL/GenBank/DDBJ databases">
        <title>Helianthus annuus Genome sequencing and assembly Release 2.</title>
        <authorList>
            <person name="Gouzy J."/>
            <person name="Langlade N."/>
            <person name="Munos S."/>
        </authorList>
    </citation>
    <scope>NUCLEOTIDE SEQUENCE</scope>
    <source>
        <tissue evidence="2">Leaves</tissue>
    </source>
</reference>
<dbReference type="Proteomes" id="UP000215914">
    <property type="component" value="Chromosome 17"/>
</dbReference>
<reference evidence="2 4" key="1">
    <citation type="journal article" date="2017" name="Nature">
        <title>The sunflower genome provides insights into oil metabolism, flowering and Asterid evolution.</title>
        <authorList>
            <person name="Badouin H."/>
            <person name="Gouzy J."/>
            <person name="Grassa C.J."/>
            <person name="Murat F."/>
            <person name="Staton S.E."/>
            <person name="Cottret L."/>
            <person name="Lelandais-Briere C."/>
            <person name="Owens G.L."/>
            <person name="Carrere S."/>
            <person name="Mayjonade B."/>
            <person name="Legrand L."/>
            <person name="Gill N."/>
            <person name="Kane N.C."/>
            <person name="Bowers J.E."/>
            <person name="Hubner S."/>
            <person name="Bellec A."/>
            <person name="Berard A."/>
            <person name="Berges H."/>
            <person name="Blanchet N."/>
            <person name="Boniface M.C."/>
            <person name="Brunel D."/>
            <person name="Catrice O."/>
            <person name="Chaidir N."/>
            <person name="Claudel C."/>
            <person name="Donnadieu C."/>
            <person name="Faraut T."/>
            <person name="Fievet G."/>
            <person name="Helmstetter N."/>
            <person name="King M."/>
            <person name="Knapp S.J."/>
            <person name="Lai Z."/>
            <person name="Le Paslier M.C."/>
            <person name="Lippi Y."/>
            <person name="Lorenzon L."/>
            <person name="Mandel J.R."/>
            <person name="Marage G."/>
            <person name="Marchand G."/>
            <person name="Marquand E."/>
            <person name="Bret-Mestries E."/>
            <person name="Morien E."/>
            <person name="Nambeesan S."/>
            <person name="Nguyen T."/>
            <person name="Pegot-Espagnet P."/>
            <person name="Pouilly N."/>
            <person name="Raftis F."/>
            <person name="Sallet E."/>
            <person name="Schiex T."/>
            <person name="Thomas J."/>
            <person name="Vandecasteele C."/>
            <person name="Vares D."/>
            <person name="Vear F."/>
            <person name="Vautrin S."/>
            <person name="Crespi M."/>
            <person name="Mangin B."/>
            <person name="Burke J.M."/>
            <person name="Salse J."/>
            <person name="Munos S."/>
            <person name="Vincourt P."/>
            <person name="Rieseberg L.H."/>
            <person name="Langlade N.B."/>
        </authorList>
    </citation>
    <scope>NUCLEOTIDE SEQUENCE [LARGE SCALE GENOMIC DNA]</scope>
    <source>
        <strain evidence="4">cv. SF193</strain>
        <tissue evidence="2">Leaves</tissue>
    </source>
</reference>
<evidence type="ECO:0000313" key="4">
    <source>
        <dbReference type="Proteomes" id="UP000215914"/>
    </source>
</evidence>
<dbReference type="InParanoid" id="A0A251RS58"/>
<feature type="transmembrane region" description="Helical" evidence="1">
    <location>
        <begin position="12"/>
        <end position="33"/>
    </location>
</feature>
<evidence type="ECO:0000313" key="3">
    <source>
        <dbReference type="EMBL" id="OTF87051.1"/>
    </source>
</evidence>
<keyword evidence="1" id="KW-0812">Transmembrane</keyword>
<sequence>MDLLFSGSFNLQFHSFFLLLVVFLMDLMLIAIFKESNHLQIGYDIVERHENGHTEEPEVVE</sequence>
<organism evidence="3 4">
    <name type="scientific">Helianthus annuus</name>
    <name type="common">Common sunflower</name>
    <dbReference type="NCBI Taxonomy" id="4232"/>
    <lineage>
        <taxon>Eukaryota</taxon>
        <taxon>Viridiplantae</taxon>
        <taxon>Streptophyta</taxon>
        <taxon>Embryophyta</taxon>
        <taxon>Tracheophyta</taxon>
        <taxon>Spermatophyta</taxon>
        <taxon>Magnoliopsida</taxon>
        <taxon>eudicotyledons</taxon>
        <taxon>Gunneridae</taxon>
        <taxon>Pentapetalae</taxon>
        <taxon>asterids</taxon>
        <taxon>campanulids</taxon>
        <taxon>Asterales</taxon>
        <taxon>Asteraceae</taxon>
        <taxon>Asteroideae</taxon>
        <taxon>Heliantheae alliance</taxon>
        <taxon>Heliantheae</taxon>
        <taxon>Helianthus</taxon>
    </lineage>
</organism>
<dbReference type="EMBL" id="CM007906">
    <property type="protein sequence ID" value="OTF87051.1"/>
    <property type="molecule type" value="Genomic_DNA"/>
</dbReference>
<gene>
    <name evidence="3" type="ORF">HannXRQ_Chr17g0557511</name>
    <name evidence="2" type="ORF">HanXRQr2_Chr17g0815221</name>
</gene>
<reference evidence="3" key="2">
    <citation type="submission" date="2017-02" db="EMBL/GenBank/DDBJ databases">
        <title>Sunflower complete genome.</title>
        <authorList>
            <person name="Langlade N."/>
            <person name="Munos S."/>
        </authorList>
    </citation>
    <scope>NUCLEOTIDE SEQUENCE [LARGE SCALE GENOMIC DNA]</scope>
    <source>
        <tissue evidence="3">Leaves</tissue>
    </source>
</reference>
<dbReference type="EMBL" id="MNCJ02000332">
    <property type="protein sequence ID" value="KAF5756483.1"/>
    <property type="molecule type" value="Genomic_DNA"/>
</dbReference>
<proteinExistence type="predicted"/>
<keyword evidence="1" id="KW-1133">Transmembrane helix</keyword>
<protein>
    <submittedName>
        <fullName evidence="3">Uncharacterized protein</fullName>
    </submittedName>
</protein>
<dbReference type="Gramene" id="mRNA:HanXRQr2_Chr17g0815221">
    <property type="protein sequence ID" value="CDS:HanXRQr2_Chr17g0815221.1"/>
    <property type="gene ID" value="HanXRQr2_Chr17g0815221"/>
</dbReference>
<keyword evidence="4" id="KW-1185">Reference proteome</keyword>
<name>A0A251RS58_HELAN</name>
<keyword evidence="1" id="KW-0472">Membrane</keyword>
<evidence type="ECO:0000313" key="2">
    <source>
        <dbReference type="EMBL" id="KAF5756483.1"/>
    </source>
</evidence>
<accession>A0A251RS58</accession>